<dbReference type="Proteomes" id="UP000032680">
    <property type="component" value="Unassembled WGS sequence"/>
</dbReference>
<protein>
    <submittedName>
        <fullName evidence="1">Uncharacterized protein</fullName>
    </submittedName>
</protein>
<comment type="caution">
    <text evidence="1">The sequence shown here is derived from an EMBL/GenBank/DDBJ whole genome shotgun (WGS) entry which is preliminary data.</text>
</comment>
<dbReference type="OrthoDB" id="7351360at2"/>
<name>A0A0D6PB78_9PROT</name>
<accession>A0A0D6PB78</accession>
<sequence>MRPCIALRLVVPLALVLSLDGCGALLSATTDTGAGVASAGIANSFTRSAAAATAIGLGVAAGADAGLQYAERKVHSYEQDRIAAVAGTLTPGAVATWSVTHTVPIESDEHGEVAVVRDVGSDLFACREIVFSVDTTDDGKPHREVFTATVCRDGTTWKWASAEPATARWGSLQ</sequence>
<dbReference type="RefSeq" id="WP_048862510.1">
    <property type="nucleotide sequence ID" value="NZ_BANB01000621.1"/>
</dbReference>
<gene>
    <name evidence="1" type="ORF">Asru_0621_02</name>
</gene>
<dbReference type="EMBL" id="BANB01000621">
    <property type="protein sequence ID" value="GAN78104.1"/>
    <property type="molecule type" value="Genomic_DNA"/>
</dbReference>
<evidence type="ECO:0000313" key="2">
    <source>
        <dbReference type="Proteomes" id="UP000032680"/>
    </source>
</evidence>
<evidence type="ECO:0000313" key="1">
    <source>
        <dbReference type="EMBL" id="GAN78104.1"/>
    </source>
</evidence>
<dbReference type="AlphaFoldDB" id="A0A0D6PB78"/>
<keyword evidence="2" id="KW-1185">Reference proteome</keyword>
<organism evidence="1 2">
    <name type="scientific">Acidisphaera rubrifaciens HS-AP3</name>
    <dbReference type="NCBI Taxonomy" id="1231350"/>
    <lineage>
        <taxon>Bacteria</taxon>
        <taxon>Pseudomonadati</taxon>
        <taxon>Pseudomonadota</taxon>
        <taxon>Alphaproteobacteria</taxon>
        <taxon>Acetobacterales</taxon>
        <taxon>Acetobacteraceae</taxon>
        <taxon>Acidisphaera</taxon>
    </lineage>
</organism>
<reference evidence="1 2" key="1">
    <citation type="submission" date="2012-11" db="EMBL/GenBank/DDBJ databases">
        <title>Whole genome sequence of Acidisphaera rubrifaciens HS-AP3.</title>
        <authorList>
            <person name="Azuma Y."/>
            <person name="Higashiura N."/>
            <person name="Hirakawa H."/>
            <person name="Matsushita K."/>
        </authorList>
    </citation>
    <scope>NUCLEOTIDE SEQUENCE [LARGE SCALE GENOMIC DNA]</scope>
    <source>
        <strain evidence="1 2">HS-AP3</strain>
    </source>
</reference>
<proteinExistence type="predicted"/>